<keyword evidence="5" id="KW-1185">Reference proteome</keyword>
<dbReference type="InterPro" id="IPR013783">
    <property type="entry name" value="Ig-like_fold"/>
</dbReference>
<dbReference type="InterPro" id="IPR007110">
    <property type="entry name" value="Ig-like_dom"/>
</dbReference>
<gene>
    <name evidence="4" type="ORF">EXN66_Car018809</name>
</gene>
<evidence type="ECO:0000313" key="5">
    <source>
        <dbReference type="Proteomes" id="UP000503349"/>
    </source>
</evidence>
<feature type="domain" description="Ig-like" evidence="3">
    <location>
        <begin position="66"/>
        <end position="161"/>
    </location>
</feature>
<evidence type="ECO:0000256" key="1">
    <source>
        <dbReference type="SAM" id="MobiDB-lite"/>
    </source>
</evidence>
<evidence type="ECO:0000259" key="3">
    <source>
        <dbReference type="PROSITE" id="PS50835"/>
    </source>
</evidence>
<organism evidence="4 5">
    <name type="scientific">Channa argus</name>
    <name type="common">Northern snakehead</name>
    <name type="synonym">Ophicephalus argus</name>
    <dbReference type="NCBI Taxonomy" id="215402"/>
    <lineage>
        <taxon>Eukaryota</taxon>
        <taxon>Metazoa</taxon>
        <taxon>Chordata</taxon>
        <taxon>Craniata</taxon>
        <taxon>Vertebrata</taxon>
        <taxon>Euteleostomi</taxon>
        <taxon>Actinopterygii</taxon>
        <taxon>Neopterygii</taxon>
        <taxon>Teleostei</taxon>
        <taxon>Neoteleostei</taxon>
        <taxon>Acanthomorphata</taxon>
        <taxon>Anabantaria</taxon>
        <taxon>Anabantiformes</taxon>
        <taxon>Channoidei</taxon>
        <taxon>Channidae</taxon>
        <taxon>Channa</taxon>
    </lineage>
</organism>
<protein>
    <recommendedName>
        <fullName evidence="3">Ig-like domain-containing protein</fullName>
    </recommendedName>
</protein>
<name>A0A6G1QKB1_CHAAH</name>
<keyword evidence="2" id="KW-1133">Transmembrane helix</keyword>
<dbReference type="AlphaFoldDB" id="A0A6G1QKB1"/>
<keyword evidence="2" id="KW-0472">Membrane</keyword>
<dbReference type="EMBL" id="CM015729">
    <property type="protein sequence ID" value="KAF3703121.1"/>
    <property type="molecule type" value="Genomic_DNA"/>
</dbReference>
<dbReference type="PROSITE" id="PS50835">
    <property type="entry name" value="IG_LIKE"/>
    <property type="match status" value="1"/>
</dbReference>
<accession>A0A6G1QKB1</accession>
<proteinExistence type="predicted"/>
<keyword evidence="2" id="KW-0812">Transmembrane</keyword>
<dbReference type="InterPro" id="IPR036179">
    <property type="entry name" value="Ig-like_dom_sf"/>
</dbReference>
<evidence type="ECO:0000256" key="2">
    <source>
        <dbReference type="SAM" id="Phobius"/>
    </source>
</evidence>
<dbReference type="Gene3D" id="2.60.40.10">
    <property type="entry name" value="Immunoglobulins"/>
    <property type="match status" value="1"/>
</dbReference>
<sequence length="231" mass="25430">MLSDRENNGTVMLVRRGQIEKVQIPKSKSDRLSVTENCSLVIKNFTGEDVGRYTCRQFNESGQKLPGAQQYQDSVVDVSVVTMTEHKHSDKILIYCYVSTLKHSKPSVKWLFQGKHENHNDVSASPTKYYATLSLPDSHFTSSSMLNSLKCEVTDPDGKVQQFPFRLQSSGDHTKPQTTEATGGDSGPTTESISAAAPNLLGLLRLIIVSVGLTALILIVVTVEVWSRTKG</sequence>
<feature type="region of interest" description="Disordered" evidence="1">
    <location>
        <begin position="167"/>
        <end position="191"/>
    </location>
</feature>
<dbReference type="SUPFAM" id="SSF48726">
    <property type="entry name" value="Immunoglobulin"/>
    <property type="match status" value="2"/>
</dbReference>
<reference evidence="4 5" key="1">
    <citation type="submission" date="2019-02" db="EMBL/GenBank/DDBJ databases">
        <title>Opniocepnalus argus genome.</title>
        <authorList>
            <person name="Zhou C."/>
            <person name="Xiao S."/>
        </authorList>
    </citation>
    <scope>NUCLEOTIDE SEQUENCE [LARGE SCALE GENOMIC DNA]</scope>
    <source>
        <strain evidence="4">OARG1902GOOAL</strain>
        <tissue evidence="4">Muscle</tissue>
    </source>
</reference>
<feature type="transmembrane region" description="Helical" evidence="2">
    <location>
        <begin position="203"/>
        <end position="226"/>
    </location>
</feature>
<dbReference type="Proteomes" id="UP000503349">
    <property type="component" value="Chromosome 18"/>
</dbReference>
<evidence type="ECO:0000313" key="4">
    <source>
        <dbReference type="EMBL" id="KAF3703121.1"/>
    </source>
</evidence>
<reference evidence="5" key="2">
    <citation type="submission" date="2019-02" db="EMBL/GenBank/DDBJ databases">
        <title>Opniocepnalus argus Var Kimnra genome.</title>
        <authorList>
            <person name="Zhou C."/>
            <person name="Xiao S."/>
        </authorList>
    </citation>
    <scope>NUCLEOTIDE SEQUENCE [LARGE SCALE GENOMIC DNA]</scope>
</reference>